<evidence type="ECO:0000313" key="2">
    <source>
        <dbReference type="Proteomes" id="UP000587508"/>
    </source>
</evidence>
<dbReference type="EMBL" id="CAJDKC010000003">
    <property type="protein sequence ID" value="CAD0325561.1"/>
    <property type="molecule type" value="Genomic_DNA"/>
</dbReference>
<protein>
    <submittedName>
        <fullName evidence="1">Uncharacterized protein</fullName>
    </submittedName>
</protein>
<proteinExistence type="predicted"/>
<dbReference type="Proteomes" id="UP000587508">
    <property type="component" value="Unassembled WGS sequence"/>
</dbReference>
<organism evidence="1 2">
    <name type="scientific">Xanthomonas hortorum pv. carotae</name>
    <dbReference type="NCBI Taxonomy" id="487904"/>
    <lineage>
        <taxon>Bacteria</taxon>
        <taxon>Pseudomonadati</taxon>
        <taxon>Pseudomonadota</taxon>
        <taxon>Gammaproteobacteria</taxon>
        <taxon>Lysobacterales</taxon>
        <taxon>Lysobacteraceae</taxon>
        <taxon>Xanthomonas</taxon>
    </lineage>
</organism>
<comment type="caution">
    <text evidence="1">The sequence shown here is derived from an EMBL/GenBank/DDBJ whole genome shotgun (WGS) entry which is preliminary data.</text>
</comment>
<dbReference type="EMBL" id="CAJDKC010000003">
    <property type="protein sequence ID" value="CAD0325552.1"/>
    <property type="molecule type" value="Genomic_DNA"/>
</dbReference>
<accession>A0A6V7D0U7</accession>
<name>A0A6V7D0U7_9XANT</name>
<dbReference type="AlphaFoldDB" id="A0A6V7D0U7"/>
<reference evidence="1 2" key="1">
    <citation type="submission" date="2020-07" db="EMBL/GenBank/DDBJ databases">
        <authorList>
            <person name="Pothier F. J."/>
        </authorList>
    </citation>
    <scope>NUCLEOTIDE SEQUENCE [LARGE SCALE GENOMIC DNA]</scope>
    <source>
        <strain evidence="1 2">CFBP 7900</strain>
    </source>
</reference>
<gene>
    <name evidence="1" type="ORF">CFBP7900_16180</name>
</gene>
<sequence>MAPRESINAPSSGLTYGFWRRTRSELSNAGWPKNSESVSLYLPSKNRRWFSLISKLIMVLTLLRSKPGCRSATAFRSAKSQSTHEVLLTTVPL</sequence>
<evidence type="ECO:0000313" key="1">
    <source>
        <dbReference type="EMBL" id="CAD0325552.1"/>
    </source>
</evidence>